<accession>A0A0T6B4L2</accession>
<dbReference type="InterPro" id="IPR020845">
    <property type="entry name" value="AMP-binding_CS"/>
</dbReference>
<dbReference type="Pfam" id="PF00501">
    <property type="entry name" value="AMP-binding"/>
    <property type="match status" value="1"/>
</dbReference>
<evidence type="ECO:0000313" key="6">
    <source>
        <dbReference type="EMBL" id="KRT82352.1"/>
    </source>
</evidence>
<sequence length="215" mass="23998">MGGKNIIVGEELERTIFESLGTLIRMLLEAHSDTVLQIDADTQEKVTGKRILTRSIKLAKYFREIGLRPGEVVSISSENRIEFSLIPAATFFVGATFAPFNHEYTTGELDHVVNLSKPKVIFCSEKTIKTFLHMLPRFPFVRKIILIGEETINHPVVIRLSDILKDVDDDAPIDETFEVTEVNPDEAIATILCSSGTTGLPKGVLTTHSNMTYFM</sequence>
<feature type="non-terminal residue" evidence="6">
    <location>
        <position position="215"/>
    </location>
</feature>
<evidence type="ECO:0000259" key="5">
    <source>
        <dbReference type="Pfam" id="PF00501"/>
    </source>
</evidence>
<evidence type="ECO:0000256" key="1">
    <source>
        <dbReference type="ARBA" id="ARBA00004275"/>
    </source>
</evidence>
<dbReference type="SUPFAM" id="SSF56801">
    <property type="entry name" value="Acetyl-CoA synthetase-like"/>
    <property type="match status" value="1"/>
</dbReference>
<keyword evidence="3" id="KW-0436">Ligase</keyword>
<dbReference type="Gene3D" id="3.40.50.980">
    <property type="match status" value="1"/>
</dbReference>
<dbReference type="GO" id="GO:0016405">
    <property type="term" value="F:CoA-ligase activity"/>
    <property type="evidence" value="ECO:0007669"/>
    <property type="project" value="TreeGrafter"/>
</dbReference>
<dbReference type="InterPro" id="IPR000873">
    <property type="entry name" value="AMP-dep_synth/lig_dom"/>
</dbReference>
<protein>
    <submittedName>
        <fullName evidence="6">AMP-binding protein</fullName>
    </submittedName>
</protein>
<keyword evidence="7" id="KW-1185">Reference proteome</keyword>
<comment type="similarity">
    <text evidence="2">Belongs to the ATP-dependent AMP-binding enzyme family.</text>
</comment>
<proteinExistence type="inferred from homology"/>
<dbReference type="GO" id="GO:0005777">
    <property type="term" value="C:peroxisome"/>
    <property type="evidence" value="ECO:0007669"/>
    <property type="project" value="UniProtKB-SubCell"/>
</dbReference>
<dbReference type="PROSITE" id="PS00455">
    <property type="entry name" value="AMP_BINDING"/>
    <property type="match status" value="1"/>
</dbReference>
<dbReference type="EMBL" id="LJIG01009802">
    <property type="protein sequence ID" value="KRT82352.1"/>
    <property type="molecule type" value="Genomic_DNA"/>
</dbReference>
<evidence type="ECO:0000256" key="2">
    <source>
        <dbReference type="ARBA" id="ARBA00006432"/>
    </source>
</evidence>
<gene>
    <name evidence="6" type="ORF">AMK59_4731</name>
</gene>
<evidence type="ECO:0000313" key="7">
    <source>
        <dbReference type="Proteomes" id="UP000051574"/>
    </source>
</evidence>
<keyword evidence="4" id="KW-0576">Peroxisome</keyword>
<comment type="subcellular location">
    <subcellularLocation>
        <location evidence="1">Peroxisome</location>
    </subcellularLocation>
</comment>
<comment type="caution">
    <text evidence="6">The sequence shown here is derived from an EMBL/GenBank/DDBJ whole genome shotgun (WGS) entry which is preliminary data.</text>
</comment>
<dbReference type="OrthoDB" id="10253869at2759"/>
<organism evidence="6 7">
    <name type="scientific">Oryctes borbonicus</name>
    <dbReference type="NCBI Taxonomy" id="1629725"/>
    <lineage>
        <taxon>Eukaryota</taxon>
        <taxon>Metazoa</taxon>
        <taxon>Ecdysozoa</taxon>
        <taxon>Arthropoda</taxon>
        <taxon>Hexapoda</taxon>
        <taxon>Insecta</taxon>
        <taxon>Pterygota</taxon>
        <taxon>Neoptera</taxon>
        <taxon>Endopterygota</taxon>
        <taxon>Coleoptera</taxon>
        <taxon>Polyphaga</taxon>
        <taxon>Scarabaeiformia</taxon>
        <taxon>Scarabaeidae</taxon>
        <taxon>Dynastinae</taxon>
        <taxon>Oryctes</taxon>
    </lineage>
</organism>
<dbReference type="PANTHER" id="PTHR24096:SF149">
    <property type="entry name" value="AMP-BINDING DOMAIN-CONTAINING PROTEIN-RELATED"/>
    <property type="match status" value="1"/>
</dbReference>
<reference evidence="6 7" key="1">
    <citation type="submission" date="2015-09" db="EMBL/GenBank/DDBJ databases">
        <title>Draft genome of the scarab beetle Oryctes borbonicus.</title>
        <authorList>
            <person name="Meyer J.M."/>
            <person name="Markov G.V."/>
            <person name="Baskaran P."/>
            <person name="Herrmann M."/>
            <person name="Sommer R.J."/>
            <person name="Roedelsperger C."/>
        </authorList>
    </citation>
    <scope>NUCLEOTIDE SEQUENCE [LARGE SCALE GENOMIC DNA]</scope>
    <source>
        <strain evidence="6">OB123</strain>
        <tissue evidence="6">Whole animal</tissue>
    </source>
</reference>
<feature type="domain" description="AMP-dependent synthetase/ligase" evidence="5">
    <location>
        <begin position="31"/>
        <end position="214"/>
    </location>
</feature>
<evidence type="ECO:0000256" key="4">
    <source>
        <dbReference type="ARBA" id="ARBA00023140"/>
    </source>
</evidence>
<name>A0A0T6B4L2_9SCAR</name>
<evidence type="ECO:0000256" key="3">
    <source>
        <dbReference type="ARBA" id="ARBA00022598"/>
    </source>
</evidence>
<dbReference type="PANTHER" id="PTHR24096">
    <property type="entry name" value="LONG-CHAIN-FATTY-ACID--COA LIGASE"/>
    <property type="match status" value="1"/>
</dbReference>
<dbReference type="Proteomes" id="UP000051574">
    <property type="component" value="Unassembled WGS sequence"/>
</dbReference>
<dbReference type="AlphaFoldDB" id="A0A0T6B4L2"/>